<dbReference type="AlphaFoldDB" id="A0A8J5SZ25"/>
<keyword evidence="2" id="KW-1185">Reference proteome</keyword>
<name>A0A8J5SZ25_ZIZPA</name>
<reference evidence="1" key="1">
    <citation type="journal article" date="2021" name="bioRxiv">
        <title>Whole Genome Assembly and Annotation of Northern Wild Rice, Zizania palustris L., Supports a Whole Genome Duplication in the Zizania Genus.</title>
        <authorList>
            <person name="Haas M."/>
            <person name="Kono T."/>
            <person name="Macchietto M."/>
            <person name="Millas R."/>
            <person name="McGilp L."/>
            <person name="Shao M."/>
            <person name="Duquette J."/>
            <person name="Hirsch C.N."/>
            <person name="Kimball J."/>
        </authorList>
    </citation>
    <scope>NUCLEOTIDE SEQUENCE</scope>
    <source>
        <tissue evidence="1">Fresh leaf tissue</tissue>
    </source>
</reference>
<dbReference type="Proteomes" id="UP000729402">
    <property type="component" value="Unassembled WGS sequence"/>
</dbReference>
<organism evidence="1 2">
    <name type="scientific">Zizania palustris</name>
    <name type="common">Northern wild rice</name>
    <dbReference type="NCBI Taxonomy" id="103762"/>
    <lineage>
        <taxon>Eukaryota</taxon>
        <taxon>Viridiplantae</taxon>
        <taxon>Streptophyta</taxon>
        <taxon>Embryophyta</taxon>
        <taxon>Tracheophyta</taxon>
        <taxon>Spermatophyta</taxon>
        <taxon>Magnoliopsida</taxon>
        <taxon>Liliopsida</taxon>
        <taxon>Poales</taxon>
        <taxon>Poaceae</taxon>
        <taxon>BOP clade</taxon>
        <taxon>Oryzoideae</taxon>
        <taxon>Oryzeae</taxon>
        <taxon>Zizaniinae</taxon>
        <taxon>Zizania</taxon>
    </lineage>
</organism>
<gene>
    <name evidence="1" type="ORF">GUJ93_ZPchr0016g2585</name>
</gene>
<comment type="caution">
    <text evidence="1">The sequence shown here is derived from an EMBL/GenBank/DDBJ whole genome shotgun (WGS) entry which is preliminary data.</text>
</comment>
<reference evidence="1" key="2">
    <citation type="submission" date="2021-02" db="EMBL/GenBank/DDBJ databases">
        <authorList>
            <person name="Kimball J.A."/>
            <person name="Haas M.W."/>
            <person name="Macchietto M."/>
            <person name="Kono T."/>
            <person name="Duquette J."/>
            <person name="Shao M."/>
        </authorList>
    </citation>
    <scope>NUCLEOTIDE SEQUENCE</scope>
    <source>
        <tissue evidence="1">Fresh leaf tissue</tissue>
    </source>
</reference>
<protein>
    <submittedName>
        <fullName evidence="1">Uncharacterized protein</fullName>
    </submittedName>
</protein>
<sequence length="113" mass="12255">MSSHAPCTCSALALIPPGPLPHLLDPTLPCVSHLIRQTALALAAAFFEKVKAAPSPMKLRLEPPLPPKGMPMEYLREQDRVRHDRRGLLRGSFAVDGVVGFLVEGSVDPFMFG</sequence>
<dbReference type="EMBL" id="JAAALK010000084">
    <property type="protein sequence ID" value="KAG8083726.1"/>
    <property type="molecule type" value="Genomic_DNA"/>
</dbReference>
<evidence type="ECO:0000313" key="1">
    <source>
        <dbReference type="EMBL" id="KAG8083726.1"/>
    </source>
</evidence>
<accession>A0A8J5SZ25</accession>
<proteinExistence type="predicted"/>
<evidence type="ECO:0000313" key="2">
    <source>
        <dbReference type="Proteomes" id="UP000729402"/>
    </source>
</evidence>